<evidence type="ECO:0000256" key="2">
    <source>
        <dbReference type="ARBA" id="ARBA00022670"/>
    </source>
</evidence>
<evidence type="ECO:0000256" key="1">
    <source>
        <dbReference type="ARBA" id="ARBA00006814"/>
    </source>
</evidence>
<dbReference type="PANTHER" id="PTHR30302:SF1">
    <property type="entry name" value="HYDROGENASE 2 MATURATION PROTEASE"/>
    <property type="match status" value="1"/>
</dbReference>
<dbReference type="InterPro" id="IPR023430">
    <property type="entry name" value="Pept_HybD-like_dom_sf"/>
</dbReference>
<dbReference type="NCBIfam" id="TIGR00072">
    <property type="entry name" value="hydrog_prot"/>
    <property type="match status" value="1"/>
</dbReference>
<proteinExistence type="inferred from homology"/>
<feature type="region of interest" description="Disordered" evidence="5">
    <location>
        <begin position="79"/>
        <end position="99"/>
    </location>
</feature>
<sequence length="162" mass="16517">MHEQIVIGIGNELRGDDAAGLEVARLLRGVLPPEIPVVENGGDPAELIEAWTGAGLAIVIDTVLSGAPPGTVRRSTVLGPAASSRDAHRTPPALGHGSSHALGVADAVALGRTLRRLPRELALYTVEGADFGLGAPVTPAVRQAIGKLAETVAGLVGPERAR</sequence>
<gene>
    <name evidence="6" type="ORF">ACFQVD_10420</name>
</gene>
<keyword evidence="3" id="KW-0064">Aspartyl protease</keyword>
<comment type="similarity">
    <text evidence="1">Belongs to the peptidase A31 family.</text>
</comment>
<dbReference type="Proteomes" id="UP001596514">
    <property type="component" value="Unassembled WGS sequence"/>
</dbReference>
<evidence type="ECO:0000256" key="4">
    <source>
        <dbReference type="ARBA" id="ARBA00022801"/>
    </source>
</evidence>
<evidence type="ECO:0000313" key="6">
    <source>
        <dbReference type="EMBL" id="MFC7600509.1"/>
    </source>
</evidence>
<reference evidence="7" key="1">
    <citation type="journal article" date="2019" name="Int. J. Syst. Evol. Microbiol.">
        <title>The Global Catalogue of Microorganisms (GCM) 10K type strain sequencing project: providing services to taxonomists for standard genome sequencing and annotation.</title>
        <authorList>
            <consortium name="The Broad Institute Genomics Platform"/>
            <consortium name="The Broad Institute Genome Sequencing Center for Infectious Disease"/>
            <person name="Wu L."/>
            <person name="Ma J."/>
        </authorList>
    </citation>
    <scope>NUCLEOTIDE SEQUENCE [LARGE SCALE GENOMIC DNA]</scope>
    <source>
        <strain evidence="7">JCM 10083</strain>
    </source>
</reference>
<dbReference type="SUPFAM" id="SSF53163">
    <property type="entry name" value="HybD-like"/>
    <property type="match status" value="1"/>
</dbReference>
<accession>A0ABW2SW83</accession>
<dbReference type="InterPro" id="IPR000671">
    <property type="entry name" value="Peptidase_A31"/>
</dbReference>
<dbReference type="CDD" id="cd00518">
    <property type="entry name" value="H2MP"/>
    <property type="match status" value="1"/>
</dbReference>
<evidence type="ECO:0000313" key="7">
    <source>
        <dbReference type="Proteomes" id="UP001596514"/>
    </source>
</evidence>
<dbReference type="EMBL" id="JBHTEE010000001">
    <property type="protein sequence ID" value="MFC7600509.1"/>
    <property type="molecule type" value="Genomic_DNA"/>
</dbReference>
<dbReference type="GO" id="GO:0008233">
    <property type="term" value="F:peptidase activity"/>
    <property type="evidence" value="ECO:0007669"/>
    <property type="project" value="UniProtKB-KW"/>
</dbReference>
<dbReference type="GO" id="GO:0006508">
    <property type="term" value="P:proteolysis"/>
    <property type="evidence" value="ECO:0007669"/>
    <property type="project" value="UniProtKB-KW"/>
</dbReference>
<protein>
    <submittedName>
        <fullName evidence="6">Hydrogenase maturation protease</fullName>
    </submittedName>
</protein>
<dbReference type="Pfam" id="PF01750">
    <property type="entry name" value="HycI"/>
    <property type="match status" value="1"/>
</dbReference>
<dbReference type="Gene3D" id="3.40.50.1450">
    <property type="entry name" value="HybD-like"/>
    <property type="match status" value="1"/>
</dbReference>
<comment type="caution">
    <text evidence="6">The sequence shown here is derived from an EMBL/GenBank/DDBJ whole genome shotgun (WGS) entry which is preliminary data.</text>
</comment>
<evidence type="ECO:0000256" key="3">
    <source>
        <dbReference type="ARBA" id="ARBA00022750"/>
    </source>
</evidence>
<name>A0ABW2SW83_9ACTN</name>
<evidence type="ECO:0000256" key="5">
    <source>
        <dbReference type="SAM" id="MobiDB-lite"/>
    </source>
</evidence>
<dbReference type="PANTHER" id="PTHR30302">
    <property type="entry name" value="HYDROGENASE 1 MATURATION PROTEASE"/>
    <property type="match status" value="1"/>
</dbReference>
<keyword evidence="7" id="KW-1185">Reference proteome</keyword>
<organism evidence="6 7">
    <name type="scientific">Streptosporangium amethystogenes subsp. fukuiense</name>
    <dbReference type="NCBI Taxonomy" id="698418"/>
    <lineage>
        <taxon>Bacteria</taxon>
        <taxon>Bacillati</taxon>
        <taxon>Actinomycetota</taxon>
        <taxon>Actinomycetes</taxon>
        <taxon>Streptosporangiales</taxon>
        <taxon>Streptosporangiaceae</taxon>
        <taxon>Streptosporangium</taxon>
    </lineage>
</organism>
<keyword evidence="4" id="KW-0378">Hydrolase</keyword>
<dbReference type="RefSeq" id="WP_343980855.1">
    <property type="nucleotide sequence ID" value="NZ_BAAAGK010000208.1"/>
</dbReference>
<keyword evidence="2 6" id="KW-0645">Protease</keyword>